<accession>A0ABQ9W4X6</accession>
<dbReference type="Proteomes" id="UP001266305">
    <property type="component" value="Unassembled WGS sequence"/>
</dbReference>
<protein>
    <submittedName>
        <fullName evidence="1">Uncharacterized protein</fullName>
    </submittedName>
</protein>
<gene>
    <name evidence="1" type="ORF">P7K49_003587</name>
</gene>
<proteinExistence type="predicted"/>
<feature type="non-terminal residue" evidence="1">
    <location>
        <position position="124"/>
    </location>
</feature>
<evidence type="ECO:0000313" key="1">
    <source>
        <dbReference type="EMBL" id="KAK2116701.1"/>
    </source>
</evidence>
<dbReference type="EMBL" id="JASSZA010000002">
    <property type="protein sequence ID" value="KAK2116701.1"/>
    <property type="molecule type" value="Genomic_DNA"/>
</dbReference>
<name>A0ABQ9W4X6_SAGOE</name>
<keyword evidence="2" id="KW-1185">Reference proteome</keyword>
<comment type="caution">
    <text evidence="1">The sequence shown here is derived from an EMBL/GenBank/DDBJ whole genome shotgun (WGS) entry which is preliminary data.</text>
</comment>
<organism evidence="1 2">
    <name type="scientific">Saguinus oedipus</name>
    <name type="common">Cotton-top tamarin</name>
    <name type="synonym">Oedipomidas oedipus</name>
    <dbReference type="NCBI Taxonomy" id="9490"/>
    <lineage>
        <taxon>Eukaryota</taxon>
        <taxon>Metazoa</taxon>
        <taxon>Chordata</taxon>
        <taxon>Craniata</taxon>
        <taxon>Vertebrata</taxon>
        <taxon>Euteleostomi</taxon>
        <taxon>Mammalia</taxon>
        <taxon>Eutheria</taxon>
        <taxon>Euarchontoglires</taxon>
        <taxon>Primates</taxon>
        <taxon>Haplorrhini</taxon>
        <taxon>Platyrrhini</taxon>
        <taxon>Cebidae</taxon>
        <taxon>Callitrichinae</taxon>
        <taxon>Saguinus</taxon>
    </lineage>
</organism>
<sequence length="124" mass="14214">MTFLENDPRWLIANISGLKLPVEAQRTRGCHTFGQIFVTHGAEDSQWRSPTCHQHDSCGRRSSFAGTSAWQLLVQSERDWFHSDQRLELWEGRVAYYKLKKEARLEIPRQKSTISLNATVLAGA</sequence>
<reference evidence="1 2" key="1">
    <citation type="submission" date="2023-05" db="EMBL/GenBank/DDBJ databases">
        <title>B98-5 Cell Line De Novo Hybrid Assembly: An Optical Mapping Approach.</title>
        <authorList>
            <person name="Kananen K."/>
            <person name="Auerbach J.A."/>
            <person name="Kautto E."/>
            <person name="Blachly J.S."/>
        </authorList>
    </citation>
    <scope>NUCLEOTIDE SEQUENCE [LARGE SCALE GENOMIC DNA]</scope>
    <source>
        <strain evidence="1">B95-8</strain>
        <tissue evidence="1">Cell line</tissue>
    </source>
</reference>
<evidence type="ECO:0000313" key="2">
    <source>
        <dbReference type="Proteomes" id="UP001266305"/>
    </source>
</evidence>